<dbReference type="Proteomes" id="UP000676194">
    <property type="component" value="Chromosome"/>
</dbReference>
<evidence type="ECO:0000259" key="1">
    <source>
        <dbReference type="Pfam" id="PF01726"/>
    </source>
</evidence>
<dbReference type="SUPFAM" id="SSF46785">
    <property type="entry name" value="Winged helix' DNA-binding domain"/>
    <property type="match status" value="1"/>
</dbReference>
<gene>
    <name evidence="2" type="ORF">KIH39_26345</name>
</gene>
<sequence>MLKLTSRQKSVLEFIIQHFLQFHSVPCCRDICSQFEFRSPNAATNYLRTLFNKGYIAKRPVEKPGRGYSILRNPDGSLFRITLLVAS</sequence>
<proteinExistence type="predicted"/>
<dbReference type="InterPro" id="IPR036390">
    <property type="entry name" value="WH_DNA-bd_sf"/>
</dbReference>
<dbReference type="GO" id="GO:0006508">
    <property type="term" value="P:proteolysis"/>
    <property type="evidence" value="ECO:0007669"/>
    <property type="project" value="InterPro"/>
</dbReference>
<name>A0A8E6B550_9BACT</name>
<dbReference type="InterPro" id="IPR006199">
    <property type="entry name" value="LexA_DNA-bd_dom"/>
</dbReference>
<dbReference type="RefSeq" id="WP_213497143.1">
    <property type="nucleotide sequence ID" value="NZ_CP074694.1"/>
</dbReference>
<organism evidence="2 3">
    <name type="scientific">Telmatocola sphagniphila</name>
    <dbReference type="NCBI Taxonomy" id="1123043"/>
    <lineage>
        <taxon>Bacteria</taxon>
        <taxon>Pseudomonadati</taxon>
        <taxon>Planctomycetota</taxon>
        <taxon>Planctomycetia</taxon>
        <taxon>Gemmatales</taxon>
        <taxon>Gemmataceae</taxon>
    </lineage>
</organism>
<dbReference type="GO" id="GO:0004252">
    <property type="term" value="F:serine-type endopeptidase activity"/>
    <property type="evidence" value="ECO:0007669"/>
    <property type="project" value="InterPro"/>
</dbReference>
<evidence type="ECO:0000313" key="2">
    <source>
        <dbReference type="EMBL" id="QVL32310.1"/>
    </source>
</evidence>
<protein>
    <recommendedName>
        <fullName evidence="1">LexA repressor DNA-binding domain-containing protein</fullName>
    </recommendedName>
</protein>
<dbReference type="Gene3D" id="1.10.10.10">
    <property type="entry name" value="Winged helix-like DNA-binding domain superfamily/Winged helix DNA-binding domain"/>
    <property type="match status" value="1"/>
</dbReference>
<reference evidence="2" key="1">
    <citation type="submission" date="2021-05" db="EMBL/GenBank/DDBJ databases">
        <title>Complete genome sequence of the cellulolytic planctomycete Telmatocola sphagniphila SP2T and characterization of the first cellulase from planctomycetes.</title>
        <authorList>
            <person name="Rakitin A.L."/>
            <person name="Beletsky A.V."/>
            <person name="Naumoff D.G."/>
            <person name="Kulichevskaya I.S."/>
            <person name="Mardanov A.V."/>
            <person name="Ravin N.V."/>
            <person name="Dedysh S.N."/>
        </authorList>
    </citation>
    <scope>NUCLEOTIDE SEQUENCE</scope>
    <source>
        <strain evidence="2">SP2T</strain>
    </source>
</reference>
<dbReference type="InterPro" id="IPR036388">
    <property type="entry name" value="WH-like_DNA-bd_sf"/>
</dbReference>
<dbReference type="EMBL" id="CP074694">
    <property type="protein sequence ID" value="QVL32310.1"/>
    <property type="molecule type" value="Genomic_DNA"/>
</dbReference>
<dbReference type="KEGG" id="tsph:KIH39_26345"/>
<evidence type="ECO:0000313" key="3">
    <source>
        <dbReference type="Proteomes" id="UP000676194"/>
    </source>
</evidence>
<accession>A0A8E6B550</accession>
<feature type="domain" description="LexA repressor DNA-binding" evidence="1">
    <location>
        <begin position="1"/>
        <end position="60"/>
    </location>
</feature>
<dbReference type="Pfam" id="PF01726">
    <property type="entry name" value="LexA_DNA_bind"/>
    <property type="match status" value="1"/>
</dbReference>
<keyword evidence="3" id="KW-1185">Reference proteome</keyword>
<dbReference type="AlphaFoldDB" id="A0A8E6B550"/>